<dbReference type="SUPFAM" id="SSF81301">
    <property type="entry name" value="Nucleotidyltransferase"/>
    <property type="match status" value="1"/>
</dbReference>
<accession>A0ABS0GSK4</accession>
<gene>
    <name evidence="1" type="ORF">I0C86_09245</name>
</gene>
<comment type="caution">
    <text evidence="1">The sequence shown here is derived from an EMBL/GenBank/DDBJ whole genome shotgun (WGS) entry which is preliminary data.</text>
</comment>
<dbReference type="CDD" id="cd05403">
    <property type="entry name" value="NT_KNTase_like"/>
    <property type="match status" value="1"/>
</dbReference>
<proteinExistence type="predicted"/>
<evidence type="ECO:0000313" key="1">
    <source>
        <dbReference type="EMBL" id="MBF9129160.1"/>
    </source>
</evidence>
<dbReference type="EMBL" id="JADPUN010000106">
    <property type="protein sequence ID" value="MBF9129160.1"/>
    <property type="molecule type" value="Genomic_DNA"/>
</dbReference>
<protein>
    <submittedName>
        <fullName evidence="1">Nucleotidyltransferase domain-containing protein</fullName>
    </submittedName>
</protein>
<dbReference type="RefSeq" id="WP_196200798.1">
    <property type="nucleotide sequence ID" value="NZ_JADPUN010000106.1"/>
</dbReference>
<dbReference type="Gene3D" id="3.30.460.10">
    <property type="entry name" value="Beta Polymerase, domain 2"/>
    <property type="match status" value="1"/>
</dbReference>
<dbReference type="Proteomes" id="UP000638560">
    <property type="component" value="Unassembled WGS sequence"/>
</dbReference>
<organism evidence="1 2">
    <name type="scientific">Plantactinospora alkalitolerans</name>
    <dbReference type="NCBI Taxonomy" id="2789879"/>
    <lineage>
        <taxon>Bacteria</taxon>
        <taxon>Bacillati</taxon>
        <taxon>Actinomycetota</taxon>
        <taxon>Actinomycetes</taxon>
        <taxon>Micromonosporales</taxon>
        <taxon>Micromonosporaceae</taxon>
        <taxon>Plantactinospora</taxon>
    </lineage>
</organism>
<keyword evidence="2" id="KW-1185">Reference proteome</keyword>
<reference evidence="1 2" key="1">
    <citation type="submission" date="2020-11" db="EMBL/GenBank/DDBJ databases">
        <title>A novel isolate from a Black sea contaminated sediment with potential to produce alkanes: Plantactinospora alkalitolerans sp. nov.</title>
        <authorList>
            <person name="Carro L."/>
            <person name="Veyisoglu A."/>
            <person name="Guven K."/>
            <person name="Schumann P."/>
            <person name="Klenk H.-P."/>
            <person name="Sahin N."/>
        </authorList>
    </citation>
    <scope>NUCLEOTIDE SEQUENCE [LARGE SCALE GENOMIC DNA]</scope>
    <source>
        <strain evidence="1 2">S1510</strain>
    </source>
</reference>
<dbReference type="InterPro" id="IPR043519">
    <property type="entry name" value="NT_sf"/>
</dbReference>
<evidence type="ECO:0000313" key="2">
    <source>
        <dbReference type="Proteomes" id="UP000638560"/>
    </source>
</evidence>
<sequence length="268" mass="29254">MADLEEGARVALRNVGVTAQEIADFERRVDTPTRGLLLYGSRARGDYLDHSDFDVLRLARGDFHTFKARRLSVSTYSGEQLRGASDTLFGTHLVRDGRVLFDPEGELAEALDQIVPATPNALLANVRRYSMILDLPTSELSGHLPGIVRLTRYLLRTAVYARAMLQGRPCFSVRELAIRFDDPALATLLASDTELLAPVSPALLDELTSRLVAIVGPLPHNRFGSLAATAIAVWDTDRNLAALAVRAGSEGEDDADSLDYSDLPKVLL</sequence>
<name>A0ABS0GSK4_9ACTN</name>